<evidence type="ECO:0000313" key="2">
    <source>
        <dbReference type="EMBL" id="KAJ6637129.1"/>
    </source>
</evidence>
<protein>
    <submittedName>
        <fullName evidence="2">WW domain-containing oxidoreductase</fullName>
    </submittedName>
</protein>
<gene>
    <name evidence="2" type="primary">WWOX</name>
    <name evidence="2" type="ORF">Bhyg_09855</name>
</gene>
<evidence type="ECO:0000256" key="1">
    <source>
        <dbReference type="ARBA" id="ARBA00023002"/>
    </source>
</evidence>
<organism evidence="2 3">
    <name type="scientific">Pseudolycoriella hygida</name>
    <dbReference type="NCBI Taxonomy" id="35572"/>
    <lineage>
        <taxon>Eukaryota</taxon>
        <taxon>Metazoa</taxon>
        <taxon>Ecdysozoa</taxon>
        <taxon>Arthropoda</taxon>
        <taxon>Hexapoda</taxon>
        <taxon>Insecta</taxon>
        <taxon>Pterygota</taxon>
        <taxon>Neoptera</taxon>
        <taxon>Endopterygota</taxon>
        <taxon>Diptera</taxon>
        <taxon>Nematocera</taxon>
        <taxon>Sciaroidea</taxon>
        <taxon>Sciaridae</taxon>
        <taxon>Pseudolycoriella</taxon>
    </lineage>
</organism>
<reference evidence="2" key="1">
    <citation type="submission" date="2022-07" db="EMBL/GenBank/DDBJ databases">
        <authorList>
            <person name="Trinca V."/>
            <person name="Uliana J.V.C."/>
            <person name="Torres T.T."/>
            <person name="Ward R.J."/>
            <person name="Monesi N."/>
        </authorList>
    </citation>
    <scope>NUCLEOTIDE SEQUENCE</scope>
    <source>
        <strain evidence="2">HSMRA1968</strain>
        <tissue evidence="2">Whole embryos</tissue>
    </source>
</reference>
<keyword evidence="3" id="KW-1185">Reference proteome</keyword>
<dbReference type="OrthoDB" id="7289984at2759"/>
<comment type="caution">
    <text evidence="2">The sequence shown here is derived from an EMBL/GenBank/DDBJ whole genome shotgun (WGS) entry which is preliminary data.</text>
</comment>
<sequence length="359" mass="41471">FNRKLPKQLIYQQKREVGAYITEFCIVATDRQHKPEKQKLDIVVDKLQTLVQFSPYGHNTLSIKEMSEEKEVLFKKETKLLNGKIFIVTGANRGFGYAITETLVERHATVIMACRDSDKAYEAISKIRLKTGTGNLNFVPLDLTSFHSIIKFASIIKQTYPDMHAIINNAAVKVEGNEYSKENIEMNFATNYLGHFILIQLLKDYIEENAVKIVLVGSRSHHKGRIDFNNFGKCIEPKPLSPKDYYRNSKLAVLYFAGELFRRGYDVHVTCPDENFTELFKGYRMKWHDYVFNHPSMYYMMKSSEETVGNIIYCATKNVNTERKNPLNGYLMINKKHVKSKIFYSEIVSKPKTVKAPKS</sequence>
<feature type="non-terminal residue" evidence="2">
    <location>
        <position position="1"/>
    </location>
</feature>
<dbReference type="EMBL" id="WJQU01000003">
    <property type="protein sequence ID" value="KAJ6637129.1"/>
    <property type="molecule type" value="Genomic_DNA"/>
</dbReference>
<name>A0A9Q0MU07_9DIPT</name>
<dbReference type="SUPFAM" id="SSF51735">
    <property type="entry name" value="NAD(P)-binding Rossmann-fold domains"/>
    <property type="match status" value="1"/>
</dbReference>
<dbReference type="Proteomes" id="UP001151699">
    <property type="component" value="Chromosome X"/>
</dbReference>
<dbReference type="GO" id="GO:0016491">
    <property type="term" value="F:oxidoreductase activity"/>
    <property type="evidence" value="ECO:0007669"/>
    <property type="project" value="UniProtKB-KW"/>
</dbReference>
<dbReference type="Pfam" id="PF00106">
    <property type="entry name" value="adh_short"/>
    <property type="match status" value="1"/>
</dbReference>
<dbReference type="InterPro" id="IPR002347">
    <property type="entry name" value="SDR_fam"/>
</dbReference>
<proteinExistence type="predicted"/>
<dbReference type="AlphaFoldDB" id="A0A9Q0MU07"/>
<dbReference type="Gene3D" id="3.40.50.720">
    <property type="entry name" value="NAD(P)-binding Rossmann-like Domain"/>
    <property type="match status" value="1"/>
</dbReference>
<accession>A0A9Q0MU07</accession>
<dbReference type="PANTHER" id="PTHR43157:SF31">
    <property type="entry name" value="PHOSPHATIDYLINOSITOL-GLYCAN BIOSYNTHESIS CLASS F PROTEIN"/>
    <property type="match status" value="1"/>
</dbReference>
<evidence type="ECO:0000313" key="3">
    <source>
        <dbReference type="Proteomes" id="UP001151699"/>
    </source>
</evidence>
<dbReference type="InterPro" id="IPR036291">
    <property type="entry name" value="NAD(P)-bd_dom_sf"/>
</dbReference>
<dbReference type="PANTHER" id="PTHR43157">
    <property type="entry name" value="PHOSPHATIDYLINOSITOL-GLYCAN BIOSYNTHESIS CLASS F PROTEIN-RELATED"/>
    <property type="match status" value="1"/>
</dbReference>
<keyword evidence="1" id="KW-0560">Oxidoreductase</keyword>